<dbReference type="WBParaSite" id="mrna-31">
    <property type="protein sequence ID" value="mrna-31"/>
    <property type="gene ID" value="nbisL1-mrna-31"/>
</dbReference>
<keyword evidence="1" id="KW-1185">Reference proteome</keyword>
<evidence type="ECO:0000313" key="2">
    <source>
        <dbReference type="WBParaSite" id="mrna-31"/>
    </source>
</evidence>
<dbReference type="Proteomes" id="UP000035681">
    <property type="component" value="Unplaced"/>
</dbReference>
<accession>A0AAF5PFJ8</accession>
<organism evidence="1 2">
    <name type="scientific">Strongyloides stercoralis</name>
    <name type="common">Threadworm</name>
    <dbReference type="NCBI Taxonomy" id="6248"/>
    <lineage>
        <taxon>Eukaryota</taxon>
        <taxon>Metazoa</taxon>
        <taxon>Ecdysozoa</taxon>
        <taxon>Nematoda</taxon>
        <taxon>Chromadorea</taxon>
        <taxon>Rhabditida</taxon>
        <taxon>Tylenchina</taxon>
        <taxon>Panagrolaimomorpha</taxon>
        <taxon>Strongyloidoidea</taxon>
        <taxon>Strongyloididae</taxon>
        <taxon>Strongyloides</taxon>
    </lineage>
</organism>
<name>A0AAF5PFJ8_STRER</name>
<proteinExistence type="predicted"/>
<sequence length="75" mass="8255">MTDQPSSPIAQSISDNEIDNEQVNSLKQQLNGLKMVQLKPLGTKLQLQAPPAIKKEDLINLIANENPESKLAQFS</sequence>
<reference evidence="2" key="1">
    <citation type="submission" date="2024-02" db="UniProtKB">
        <authorList>
            <consortium name="WormBaseParasite"/>
        </authorList>
    </citation>
    <scope>IDENTIFICATION</scope>
</reference>
<evidence type="ECO:0000313" key="1">
    <source>
        <dbReference type="Proteomes" id="UP000035681"/>
    </source>
</evidence>
<dbReference type="AlphaFoldDB" id="A0AAF5PFJ8"/>
<protein>
    <submittedName>
        <fullName evidence="2">Uncharacterized protein</fullName>
    </submittedName>
</protein>